<dbReference type="InterPro" id="IPR032808">
    <property type="entry name" value="DoxX"/>
</dbReference>
<keyword evidence="3 5" id="KW-1133">Transmembrane helix</keyword>
<evidence type="ECO:0000256" key="4">
    <source>
        <dbReference type="ARBA" id="ARBA00023136"/>
    </source>
</evidence>
<dbReference type="Pfam" id="PF07681">
    <property type="entry name" value="DoxX"/>
    <property type="match status" value="1"/>
</dbReference>
<reference evidence="7" key="1">
    <citation type="submission" date="2015-07" db="EMBL/GenBank/DDBJ databases">
        <title>Fjat-14205 dsm 2895.</title>
        <authorList>
            <person name="Liu B."/>
            <person name="Wang J."/>
            <person name="Zhu Y."/>
            <person name="Liu G."/>
            <person name="Chen Q."/>
            <person name="Chen Z."/>
            <person name="Lan J."/>
            <person name="Che J."/>
            <person name="Ge C."/>
            <person name="Shi H."/>
            <person name="Pan Z."/>
            <person name="Liu X."/>
        </authorList>
    </citation>
    <scope>NUCLEOTIDE SEQUENCE [LARGE SCALE GENOMIC DNA]</scope>
    <source>
        <strain evidence="7">DSM 25560</strain>
    </source>
</reference>
<evidence type="ECO:0000256" key="5">
    <source>
        <dbReference type="SAM" id="Phobius"/>
    </source>
</evidence>
<dbReference type="PANTHER" id="PTHR39157">
    <property type="entry name" value="INTEGRAL MEMBRANE PROTEIN-RELATED"/>
    <property type="match status" value="1"/>
</dbReference>
<evidence type="ECO:0000256" key="3">
    <source>
        <dbReference type="ARBA" id="ARBA00022989"/>
    </source>
</evidence>
<comment type="caution">
    <text evidence="6">The sequence shown here is derived from an EMBL/GenBank/DDBJ whole genome shotgun (WGS) entry which is preliminary data.</text>
</comment>
<dbReference type="EMBL" id="LGRV01000003">
    <property type="protein sequence ID" value="KOS69811.1"/>
    <property type="molecule type" value="Genomic_DNA"/>
</dbReference>
<keyword evidence="4 5" id="KW-0472">Membrane</keyword>
<feature type="transmembrane region" description="Helical" evidence="5">
    <location>
        <begin position="12"/>
        <end position="33"/>
    </location>
</feature>
<keyword evidence="2 5" id="KW-0812">Transmembrane</keyword>
<keyword evidence="7" id="KW-1185">Reference proteome</keyword>
<dbReference type="Proteomes" id="UP000050668">
    <property type="component" value="Unassembled WGS sequence"/>
</dbReference>
<organism evidence="6 7">
    <name type="scientific">Lysinibacillus contaminans</name>
    <dbReference type="NCBI Taxonomy" id="1293441"/>
    <lineage>
        <taxon>Bacteria</taxon>
        <taxon>Bacillati</taxon>
        <taxon>Bacillota</taxon>
        <taxon>Bacilli</taxon>
        <taxon>Bacillales</taxon>
        <taxon>Bacillaceae</taxon>
        <taxon>Lysinibacillus</taxon>
    </lineage>
</organism>
<gene>
    <name evidence="6" type="ORF">AEA09_09150</name>
</gene>
<feature type="transmembrane region" description="Helical" evidence="5">
    <location>
        <begin position="87"/>
        <end position="113"/>
    </location>
</feature>
<accession>A0ABR5K500</accession>
<protein>
    <submittedName>
        <fullName evidence="6">Crp/Fnr family transcriptional regulator</fullName>
    </submittedName>
</protein>
<evidence type="ECO:0000313" key="6">
    <source>
        <dbReference type="EMBL" id="KOS69811.1"/>
    </source>
</evidence>
<evidence type="ECO:0000256" key="2">
    <source>
        <dbReference type="ARBA" id="ARBA00022692"/>
    </source>
</evidence>
<proteinExistence type="predicted"/>
<evidence type="ECO:0000313" key="7">
    <source>
        <dbReference type="Proteomes" id="UP000050668"/>
    </source>
</evidence>
<name>A0ABR5K500_9BACI</name>
<sequence length="163" mass="18054">MNWLRTNVYASYLLLFLRLYIGYQWVTVAIGKITGGFDSSGYLANIVANPVKGADGEAIYPVYNYFIEHFALPNADLFNVLVPWGELLIGLGLIFGTLTTAAAFFGLLMNFMFFFGGTVSTNPSFILIQFIILVAGANAGRFGGDRWVLPWIRTNVFKKKATS</sequence>
<dbReference type="PANTHER" id="PTHR39157:SF1">
    <property type="entry name" value="DOXX FAMILY PROTEIN"/>
    <property type="match status" value="1"/>
</dbReference>
<evidence type="ECO:0000256" key="1">
    <source>
        <dbReference type="ARBA" id="ARBA00004141"/>
    </source>
</evidence>
<comment type="subcellular location">
    <subcellularLocation>
        <location evidence="1">Membrane</location>
        <topology evidence="1">Multi-pass membrane protein</topology>
    </subcellularLocation>
</comment>